<evidence type="ECO:0000313" key="5">
    <source>
        <dbReference type="Proteomes" id="UP000541610"/>
    </source>
</evidence>
<dbReference type="GO" id="GO:0010484">
    <property type="term" value="F:histone H3 acetyltransferase activity"/>
    <property type="evidence" value="ECO:0007669"/>
    <property type="project" value="TreeGrafter"/>
</dbReference>
<dbReference type="SUPFAM" id="SSF55729">
    <property type="entry name" value="Acyl-CoA N-acyltransferases (Nat)"/>
    <property type="match status" value="1"/>
</dbReference>
<feature type="domain" description="N-acetyltransferase" evidence="3">
    <location>
        <begin position="58"/>
        <end position="206"/>
    </location>
</feature>
<evidence type="ECO:0000256" key="1">
    <source>
        <dbReference type="ARBA" id="ARBA00023242"/>
    </source>
</evidence>
<dbReference type="OrthoDB" id="10615122at2759"/>
<dbReference type="Pfam" id="PF00583">
    <property type="entry name" value="Acetyltransf_1"/>
    <property type="match status" value="1"/>
</dbReference>
<sequence>MFNGESGIRVNDPDLATQRACVRLKKESLHSSSASVSQRKDGSVKVESIGSVRQGKHVVCPAMSVERKWDAVNILQESLPGLPEGHVEKSIFSSSTSRFECWGLVLDGGDGDLVSAAVFARHYKFGFIELAYIATAEAYRGSGYGRSLLHTLMQQWVHEGFTEVISSVDQKAIGFFQALGFEESVRMPKFVYAQWIDTYASAKTMGCDIGVKLARLLSPRAVMGSKRIAADPGCPVSVLAGQENAPGEDEVWCRARITNNQTATGLVTITYRHGTAHRVETLPTSCPRMKIGDSSNTSSGLPHFPASTKVHQYSFGMGVQWPVAKCSDCGVVCGNCVALHCICIGEGGASSRKRPGEGLSETPIPLKAMKTEEGGPGITRHCQCADPTPYPQTAKTRKTVKTPATPSDQAGGPIVCPAVASVLSATSPPPFQNPPPAEVPSVPNVVALAAAAAVAKVAAAQNLSETTSKIAAASSTAPSGNDVTAKSVGASARRTTRRSAARPLEAVSGQNESGAAEKEVVEVKQEPMVLTRRRTRSMSKDMEQMKKMATATSVKDDSSSSASTSSAKQHSSSASATGHKYGDYRTAVRDRRGNVLWTAASGRSCPCHHRKCDRCGLCVARHCHCNGRRRLPSHPPSMASYGGTTPSQQQQQPGGGIQYSADPAEALMQYQQAMVVYQRQYAAAVQQHFARQQQEVVATAQAIAMQQQQQQQPQQPGLPLLPNHNSSKDEDLSVPLRYPYDSNSRHLWLYPNHNHKHPVGGKGGPSTSVMDTYDRYRGRPAVQQQQQQQQQSILEDIPTIEYRGRNASHSPSSVPAVEAPKAAAMNRFDQRKAGGKGGRGQKKKGKSNANQTPLGPRKDPGGCECRRSETAAAAGEGEIAQQSAALGRASGTGGNAGYKAAMADMYKQAIARSDVPQWKLAIASPQREGEDGTKQQGDVVDLTGDAAKQAKTGITGGGKGSVGQRKMTPKYPRRPQQQKQSLPPPPPPPPPVGGEDASNWTDTGQWRGSTTGNVATTNIEYSEEMKEILPPLRAHETEQVICLARDPRSRFGPQSAMMLGKQIWDSERKCKHRLQIYPRGYFYAGTGQASTAQDTWLSVNVLVEADNQQSAAELWRQHPEGLRRQVMLWIPNLKCPSTSIIRYGPTTFTQQQPTVGWTGLLDLQGDLDHLINAGWVDKRGRLLLRSMVVNTEKEMLVNISFTSSWLKTKQEVVDSKLSAQRFDEEEMNREAERAREAARAQALAGLKTGSASTPVSTESAVKLVGPEAWTSSNAQSPAVPIKAPAAESATSVAKAAPEESKRTGWDHLTKQHNAADSSSWTAPKKDSQGHEADGWGERLRHSAEKREEAHKSDTNKEDGDWGRDSWGSWGDGKKWWYEWKWDEFKKEWYKDWQEVKDDEASDDGGEWEDGEPPREDAMPRSFYDVHPPLTEGHPCDDTRLTTSTHAGRPDWEERDVSLERQRRRYPEWSGPPPLPWDEPPIEEYPYREDMRPWDEPDPYRYRAPEGDYDNGPLHDMPPMAYSTTIPQEEILSSHRSPNRLDDSDVVARRPRGAGKGFRKGSGRRRQLSSDLSQGGRTRQSRKRRKAAGSFSMMNGDSLEGGPSNETDITYDRPAGHDFDYYARRQ</sequence>
<feature type="compositionally biased region" description="Low complexity" evidence="2">
    <location>
        <begin position="549"/>
        <end position="577"/>
    </location>
</feature>
<evidence type="ECO:0000259" key="3">
    <source>
        <dbReference type="PROSITE" id="PS51186"/>
    </source>
</evidence>
<feature type="compositionally biased region" description="Basic residues" evidence="2">
    <location>
        <begin position="1548"/>
        <end position="1566"/>
    </location>
</feature>
<feature type="compositionally biased region" description="Polar residues" evidence="2">
    <location>
        <begin position="998"/>
        <end position="1013"/>
    </location>
</feature>
<feature type="compositionally biased region" description="Pro residues" evidence="2">
    <location>
        <begin position="1469"/>
        <end position="1478"/>
    </location>
</feature>
<feature type="region of interest" description="Disordered" evidence="2">
    <location>
        <begin position="471"/>
        <end position="523"/>
    </location>
</feature>
<feature type="region of interest" description="Disordered" evidence="2">
    <location>
        <begin position="1395"/>
        <end position="1625"/>
    </location>
</feature>
<comment type="caution">
    <text evidence="4">The sequence shown here is derived from an EMBL/GenBank/DDBJ whole genome shotgun (WGS) entry which is preliminary data.</text>
</comment>
<feature type="region of interest" description="Disordered" evidence="2">
    <location>
        <begin position="1270"/>
        <end position="1372"/>
    </location>
</feature>
<dbReference type="CDD" id="cd04301">
    <property type="entry name" value="NAT_SF"/>
    <property type="match status" value="1"/>
</dbReference>
<feature type="compositionally biased region" description="Basic and acidic residues" evidence="2">
    <location>
        <begin position="1538"/>
        <end position="1547"/>
    </location>
</feature>
<feature type="region of interest" description="Disordered" evidence="2">
    <location>
        <begin position="804"/>
        <end position="877"/>
    </location>
</feature>
<reference evidence="4 5" key="1">
    <citation type="submission" date="2020-04" db="EMBL/GenBank/DDBJ databases">
        <title>Perkinsus olseni comparative genomics.</title>
        <authorList>
            <person name="Bogema D.R."/>
        </authorList>
    </citation>
    <scope>NUCLEOTIDE SEQUENCE [LARGE SCALE GENOMIC DNA]</scope>
    <source>
        <strain evidence="4">00978-12</strain>
    </source>
</reference>
<feature type="compositionally biased region" description="Basic and acidic residues" evidence="2">
    <location>
        <begin position="856"/>
        <end position="869"/>
    </location>
</feature>
<feature type="region of interest" description="Disordered" evidence="2">
    <location>
        <begin position="535"/>
        <end position="579"/>
    </location>
</feature>
<evidence type="ECO:0000313" key="4">
    <source>
        <dbReference type="EMBL" id="KAF4691015.1"/>
    </source>
</evidence>
<dbReference type="InterPro" id="IPR037800">
    <property type="entry name" value="GCN5"/>
</dbReference>
<feature type="compositionally biased region" description="Low complexity" evidence="2">
    <location>
        <begin position="1282"/>
        <end position="1295"/>
    </location>
</feature>
<feature type="compositionally biased region" description="Basic and acidic residues" evidence="2">
    <location>
        <begin position="1484"/>
        <end position="1505"/>
    </location>
</feature>
<feature type="compositionally biased region" description="Polar residues" evidence="2">
    <location>
        <begin position="1568"/>
        <end position="1577"/>
    </location>
</feature>
<dbReference type="GO" id="GO:0045944">
    <property type="term" value="P:positive regulation of transcription by RNA polymerase II"/>
    <property type="evidence" value="ECO:0007669"/>
    <property type="project" value="TreeGrafter"/>
</dbReference>
<feature type="compositionally biased region" description="Basic and acidic residues" evidence="2">
    <location>
        <begin position="1296"/>
        <end position="1309"/>
    </location>
</feature>
<dbReference type="GO" id="GO:0140672">
    <property type="term" value="C:ATAC complex"/>
    <property type="evidence" value="ECO:0007669"/>
    <property type="project" value="TreeGrafter"/>
</dbReference>
<name>A0A7J6P4I7_PEROL</name>
<dbReference type="PANTHER" id="PTHR45750">
    <property type="entry name" value="GH11602P"/>
    <property type="match status" value="1"/>
</dbReference>
<organism evidence="4 5">
    <name type="scientific">Perkinsus olseni</name>
    <name type="common">Perkinsus atlanticus</name>
    <dbReference type="NCBI Taxonomy" id="32597"/>
    <lineage>
        <taxon>Eukaryota</taxon>
        <taxon>Sar</taxon>
        <taxon>Alveolata</taxon>
        <taxon>Perkinsozoa</taxon>
        <taxon>Perkinsea</taxon>
        <taxon>Perkinsida</taxon>
        <taxon>Perkinsidae</taxon>
        <taxon>Perkinsus</taxon>
    </lineage>
</organism>
<proteinExistence type="predicted"/>
<gene>
    <name evidence="4" type="ORF">FOZ60_016378</name>
</gene>
<dbReference type="EMBL" id="JABANP010000087">
    <property type="protein sequence ID" value="KAF4691015.1"/>
    <property type="molecule type" value="Genomic_DNA"/>
</dbReference>
<feature type="compositionally biased region" description="Acidic residues" evidence="2">
    <location>
        <begin position="1396"/>
        <end position="1410"/>
    </location>
</feature>
<dbReference type="PANTHER" id="PTHR45750:SF3">
    <property type="entry name" value="HISTONE ACETYLTRANSFERASE"/>
    <property type="match status" value="1"/>
</dbReference>
<accession>A0A7J6P4I7</accession>
<dbReference type="Proteomes" id="UP000541610">
    <property type="component" value="Unassembled WGS sequence"/>
</dbReference>
<feature type="compositionally biased region" description="Polar residues" evidence="2">
    <location>
        <begin position="1311"/>
        <end position="1321"/>
    </location>
</feature>
<feature type="region of interest" description="Disordered" evidence="2">
    <location>
        <begin position="628"/>
        <end position="659"/>
    </location>
</feature>
<dbReference type="InterPro" id="IPR016181">
    <property type="entry name" value="Acyl_CoA_acyltransferase"/>
</dbReference>
<feature type="compositionally biased region" description="Pro residues" evidence="2">
    <location>
        <begin position="982"/>
        <end position="992"/>
    </location>
</feature>
<evidence type="ECO:0000256" key="2">
    <source>
        <dbReference type="SAM" id="MobiDB-lite"/>
    </source>
</evidence>
<feature type="compositionally biased region" description="Low complexity" evidence="2">
    <location>
        <begin position="707"/>
        <end position="722"/>
    </location>
</feature>
<dbReference type="InterPro" id="IPR000182">
    <property type="entry name" value="GNAT_dom"/>
</dbReference>
<feature type="compositionally biased region" description="Basic and acidic residues" evidence="2">
    <location>
        <begin position="1323"/>
        <end position="1363"/>
    </location>
</feature>
<feature type="compositionally biased region" description="Basic and acidic residues" evidence="2">
    <location>
        <begin position="1447"/>
        <end position="1466"/>
    </location>
</feature>
<feature type="compositionally biased region" description="Basic and acidic residues" evidence="2">
    <location>
        <begin position="1609"/>
        <end position="1625"/>
    </location>
</feature>
<feature type="compositionally biased region" description="Low complexity" evidence="2">
    <location>
        <begin position="640"/>
        <end position="652"/>
    </location>
</feature>
<feature type="region of interest" description="Disordered" evidence="2">
    <location>
        <begin position="707"/>
        <end position="730"/>
    </location>
</feature>
<feature type="region of interest" description="Disordered" evidence="2">
    <location>
        <begin position="948"/>
        <end position="1013"/>
    </location>
</feature>
<protein>
    <recommendedName>
        <fullName evidence="3">N-acetyltransferase domain-containing protein</fullName>
    </recommendedName>
</protein>
<dbReference type="PROSITE" id="PS51186">
    <property type="entry name" value="GNAT"/>
    <property type="match status" value="1"/>
</dbReference>
<dbReference type="Gene3D" id="3.40.630.30">
    <property type="match status" value="1"/>
</dbReference>
<feature type="region of interest" description="Disordered" evidence="2">
    <location>
        <begin position="389"/>
        <end position="411"/>
    </location>
</feature>
<keyword evidence="1" id="KW-0539">Nucleus</keyword>